<evidence type="ECO:0000313" key="1">
    <source>
        <dbReference type="EMBL" id="KAI3784602.1"/>
    </source>
</evidence>
<proteinExistence type="predicted"/>
<sequence>MYATGIFAVLLLRFRESLKVEIVISLGEGATQENGKIIARLFGAVGKIWKPDDKLFDAVTGLSGSGPAYIFLVIQALADGVVAAAVGKGRLAGGGGIGRGRGGIKLIDLDPEPPCEIVPNPAVGGVEPVVNGVADKDIAMEGGSAD</sequence>
<dbReference type="Proteomes" id="UP001056120">
    <property type="component" value="Linkage Group LG14"/>
</dbReference>
<gene>
    <name evidence="1" type="ORF">L1987_43704</name>
</gene>
<organism evidence="1 2">
    <name type="scientific">Smallanthus sonchifolius</name>
    <dbReference type="NCBI Taxonomy" id="185202"/>
    <lineage>
        <taxon>Eukaryota</taxon>
        <taxon>Viridiplantae</taxon>
        <taxon>Streptophyta</taxon>
        <taxon>Embryophyta</taxon>
        <taxon>Tracheophyta</taxon>
        <taxon>Spermatophyta</taxon>
        <taxon>Magnoliopsida</taxon>
        <taxon>eudicotyledons</taxon>
        <taxon>Gunneridae</taxon>
        <taxon>Pentapetalae</taxon>
        <taxon>asterids</taxon>
        <taxon>campanulids</taxon>
        <taxon>Asterales</taxon>
        <taxon>Asteraceae</taxon>
        <taxon>Asteroideae</taxon>
        <taxon>Heliantheae alliance</taxon>
        <taxon>Millerieae</taxon>
        <taxon>Smallanthus</taxon>
    </lineage>
</organism>
<reference evidence="1 2" key="2">
    <citation type="journal article" date="2022" name="Mol. Ecol. Resour.">
        <title>The genomes of chicory, endive, great burdock and yacon provide insights into Asteraceae paleo-polyploidization history and plant inulin production.</title>
        <authorList>
            <person name="Fan W."/>
            <person name="Wang S."/>
            <person name="Wang H."/>
            <person name="Wang A."/>
            <person name="Jiang F."/>
            <person name="Liu H."/>
            <person name="Zhao H."/>
            <person name="Xu D."/>
            <person name="Zhang Y."/>
        </authorList>
    </citation>
    <scope>NUCLEOTIDE SEQUENCE [LARGE SCALE GENOMIC DNA]</scope>
    <source>
        <strain evidence="2">cv. Yunnan</strain>
        <tissue evidence="1">Leaves</tissue>
    </source>
</reference>
<evidence type="ECO:0000313" key="2">
    <source>
        <dbReference type="Proteomes" id="UP001056120"/>
    </source>
</evidence>
<comment type="caution">
    <text evidence="1">The sequence shown here is derived from an EMBL/GenBank/DDBJ whole genome shotgun (WGS) entry which is preliminary data.</text>
</comment>
<dbReference type="EMBL" id="CM042031">
    <property type="protein sequence ID" value="KAI3784602.1"/>
    <property type="molecule type" value="Genomic_DNA"/>
</dbReference>
<accession>A0ACB9GPE8</accession>
<keyword evidence="2" id="KW-1185">Reference proteome</keyword>
<reference evidence="2" key="1">
    <citation type="journal article" date="2022" name="Mol. Ecol. Resour.">
        <title>The genomes of chicory, endive, great burdock and yacon provide insights into Asteraceae palaeo-polyploidization history and plant inulin production.</title>
        <authorList>
            <person name="Fan W."/>
            <person name="Wang S."/>
            <person name="Wang H."/>
            <person name="Wang A."/>
            <person name="Jiang F."/>
            <person name="Liu H."/>
            <person name="Zhao H."/>
            <person name="Xu D."/>
            <person name="Zhang Y."/>
        </authorList>
    </citation>
    <scope>NUCLEOTIDE SEQUENCE [LARGE SCALE GENOMIC DNA]</scope>
    <source>
        <strain evidence="2">cv. Yunnan</strain>
    </source>
</reference>
<name>A0ACB9GPE8_9ASTR</name>
<protein>
    <submittedName>
        <fullName evidence="1">Uncharacterized protein</fullName>
    </submittedName>
</protein>